<dbReference type="InterPro" id="IPR004244">
    <property type="entry name" value="Transposase_22"/>
</dbReference>
<protein>
    <submittedName>
        <fullName evidence="3">Uncharacterized protein LOC136087964</fullName>
    </submittedName>
</protein>
<gene>
    <name evidence="3" type="primary">LOC136087964</name>
</gene>
<proteinExistence type="predicted"/>
<organism evidence="2 3">
    <name type="scientific">Hydra vulgaris</name>
    <name type="common">Hydra</name>
    <name type="synonym">Hydra attenuata</name>
    <dbReference type="NCBI Taxonomy" id="6087"/>
    <lineage>
        <taxon>Eukaryota</taxon>
        <taxon>Metazoa</taxon>
        <taxon>Cnidaria</taxon>
        <taxon>Hydrozoa</taxon>
        <taxon>Hydroidolina</taxon>
        <taxon>Anthoathecata</taxon>
        <taxon>Aplanulata</taxon>
        <taxon>Hydridae</taxon>
        <taxon>Hydra</taxon>
    </lineage>
</organism>
<dbReference type="PANTHER" id="PTHR11505">
    <property type="entry name" value="L1 TRANSPOSABLE ELEMENT-RELATED"/>
    <property type="match status" value="1"/>
</dbReference>
<feature type="coiled-coil region" evidence="1">
    <location>
        <begin position="56"/>
        <end position="90"/>
    </location>
</feature>
<keyword evidence="2" id="KW-1185">Reference proteome</keyword>
<accession>A0ABM4D0D2</accession>
<dbReference type="GeneID" id="136087964"/>
<name>A0ABM4D0D2_HYDVU</name>
<dbReference type="Proteomes" id="UP001652625">
    <property type="component" value="Chromosome 12"/>
</dbReference>
<evidence type="ECO:0000256" key="1">
    <source>
        <dbReference type="SAM" id="Coils"/>
    </source>
</evidence>
<evidence type="ECO:0000313" key="3">
    <source>
        <dbReference type="RefSeq" id="XP_065667668.1"/>
    </source>
</evidence>
<evidence type="ECO:0000313" key="2">
    <source>
        <dbReference type="Proteomes" id="UP001652625"/>
    </source>
</evidence>
<dbReference type="Gene3D" id="3.30.70.1820">
    <property type="entry name" value="L1 transposable element, RRM domain"/>
    <property type="match status" value="1"/>
</dbReference>
<dbReference type="RefSeq" id="XP_065667668.1">
    <property type="nucleotide sequence ID" value="XM_065811596.1"/>
</dbReference>
<reference evidence="3" key="1">
    <citation type="submission" date="2025-08" db="UniProtKB">
        <authorList>
            <consortium name="RefSeq"/>
        </authorList>
    </citation>
    <scope>IDENTIFICATION</scope>
</reference>
<sequence>MAATISEIKKMLAQMFDEYKKEIEKILKQQEKNFVDILSSNLKIINDRLGLIENKSADNVNKINKLQKELNELKENLNFHEHLIEQKVKTVSNNLEKKSPIQNINEKNRILEDRSRRNNLRIEGITESVNETWDETEDKVLKLFSKTLEVNEVEIERAHRTGYKKHGKTRTIILKLLRFKDKTKILKEAHRLKGLNIYINEDYSRETSIIRKKLFSEAKLRRENGENVAVRYDKIIKFKSDFTKKDLSK</sequence>
<keyword evidence="1" id="KW-0175">Coiled coil</keyword>